<comment type="similarity">
    <text evidence="1">Belongs to the RPAP1 family.</text>
</comment>
<dbReference type="PANTHER" id="PTHR21483:SF18">
    <property type="entry name" value="RNA POLYMERASE II-ASSOCIATED PROTEIN 1"/>
    <property type="match status" value="1"/>
</dbReference>
<evidence type="ECO:0000259" key="3">
    <source>
        <dbReference type="Pfam" id="PF08620"/>
    </source>
</evidence>
<reference evidence="5" key="3">
    <citation type="submission" date="2025-09" db="UniProtKB">
        <authorList>
            <consortium name="Ensembl"/>
        </authorList>
    </citation>
    <scope>IDENTIFICATION</scope>
</reference>
<dbReference type="PANTHER" id="PTHR21483">
    <property type="entry name" value="RNA POLYMERASE II-ASSOCIATED PROTEIN 1"/>
    <property type="match status" value="1"/>
</dbReference>
<organism evidence="5 6">
    <name type="scientific">Sparus aurata</name>
    <name type="common">Gilthead sea bream</name>
    <dbReference type="NCBI Taxonomy" id="8175"/>
    <lineage>
        <taxon>Eukaryota</taxon>
        <taxon>Metazoa</taxon>
        <taxon>Chordata</taxon>
        <taxon>Craniata</taxon>
        <taxon>Vertebrata</taxon>
        <taxon>Euteleostomi</taxon>
        <taxon>Actinopterygii</taxon>
        <taxon>Neopterygii</taxon>
        <taxon>Teleostei</taxon>
        <taxon>Neoteleostei</taxon>
        <taxon>Acanthomorphata</taxon>
        <taxon>Eupercaria</taxon>
        <taxon>Spariformes</taxon>
        <taxon>Sparidae</taxon>
        <taxon>Sparus</taxon>
    </lineage>
</organism>
<feature type="region of interest" description="Disordered" evidence="2">
    <location>
        <begin position="471"/>
        <end position="501"/>
    </location>
</feature>
<feature type="region of interest" description="Disordered" evidence="2">
    <location>
        <begin position="262"/>
        <end position="295"/>
    </location>
</feature>
<feature type="domain" description="RPAP1 C-terminal" evidence="3">
    <location>
        <begin position="330"/>
        <end position="395"/>
    </location>
</feature>
<name>A0A671YUI6_SPAAU</name>
<feature type="region of interest" description="Disordered" evidence="2">
    <location>
        <begin position="227"/>
        <end position="247"/>
    </location>
</feature>
<dbReference type="Pfam" id="PF08620">
    <property type="entry name" value="RPAP1_C"/>
    <property type="match status" value="1"/>
</dbReference>
<proteinExistence type="inferred from homology"/>
<reference evidence="5" key="1">
    <citation type="submission" date="2021-04" db="EMBL/GenBank/DDBJ databases">
        <authorList>
            <consortium name="Wellcome Sanger Institute Data Sharing"/>
        </authorList>
    </citation>
    <scope>NUCLEOTIDE SEQUENCE [LARGE SCALE GENOMIC DNA]</scope>
</reference>
<dbReference type="InterPro" id="IPR013929">
    <property type="entry name" value="RPAP1_C"/>
</dbReference>
<dbReference type="Proteomes" id="UP000472265">
    <property type="component" value="Chromosome 16"/>
</dbReference>
<keyword evidence="6" id="KW-1185">Reference proteome</keyword>
<feature type="compositionally biased region" description="Basic and acidic residues" evidence="2">
    <location>
        <begin position="40"/>
        <end position="62"/>
    </location>
</feature>
<feature type="compositionally biased region" description="Polar residues" evidence="2">
    <location>
        <begin position="229"/>
        <end position="238"/>
    </location>
</feature>
<evidence type="ECO:0000256" key="1">
    <source>
        <dbReference type="ARBA" id="ARBA00009953"/>
    </source>
</evidence>
<dbReference type="AlphaFoldDB" id="A0A671YUI6"/>
<evidence type="ECO:0000256" key="2">
    <source>
        <dbReference type="SAM" id="MobiDB-lite"/>
    </source>
</evidence>
<feature type="compositionally biased region" description="Acidic residues" evidence="2">
    <location>
        <begin position="275"/>
        <end position="284"/>
    </location>
</feature>
<dbReference type="GeneTree" id="ENSGT00390000007594"/>
<evidence type="ECO:0000313" key="6">
    <source>
        <dbReference type="Proteomes" id="UP000472265"/>
    </source>
</evidence>
<dbReference type="InterPro" id="IPR039913">
    <property type="entry name" value="RPAP1/Rba50"/>
</dbReference>
<dbReference type="SUPFAM" id="SSF48371">
    <property type="entry name" value="ARM repeat"/>
    <property type="match status" value="1"/>
</dbReference>
<feature type="domain" description="RPAP1 N-terminal" evidence="4">
    <location>
        <begin position="188"/>
        <end position="229"/>
    </location>
</feature>
<dbReference type="Ensembl" id="ENSSAUT00010067884.1">
    <property type="protein sequence ID" value="ENSSAUP00010064804.1"/>
    <property type="gene ID" value="ENSSAUG00010025965.1"/>
</dbReference>
<dbReference type="GO" id="GO:0006366">
    <property type="term" value="P:transcription by RNA polymerase II"/>
    <property type="evidence" value="ECO:0007669"/>
    <property type="project" value="InterPro"/>
</dbReference>
<dbReference type="Pfam" id="PF08621">
    <property type="entry name" value="RPAP1_N"/>
    <property type="match status" value="1"/>
</dbReference>
<evidence type="ECO:0000259" key="4">
    <source>
        <dbReference type="Pfam" id="PF08621"/>
    </source>
</evidence>
<evidence type="ECO:0000313" key="5">
    <source>
        <dbReference type="Ensembl" id="ENSSAUP00010064804.1"/>
    </source>
</evidence>
<accession>A0A671YUI6</accession>
<gene>
    <name evidence="5" type="primary">RPAP1</name>
    <name evidence="5" type="synonym">rpap1</name>
</gene>
<dbReference type="InterPro" id="IPR016024">
    <property type="entry name" value="ARM-type_fold"/>
</dbReference>
<feature type="region of interest" description="Disordered" evidence="2">
    <location>
        <begin position="21"/>
        <end position="62"/>
    </location>
</feature>
<reference evidence="5" key="2">
    <citation type="submission" date="2025-08" db="UniProtKB">
        <authorList>
            <consortium name="Ensembl"/>
        </authorList>
    </citation>
    <scope>IDENTIFICATION</scope>
</reference>
<feature type="compositionally biased region" description="Basic and acidic residues" evidence="2">
    <location>
        <begin position="486"/>
        <end position="501"/>
    </location>
</feature>
<dbReference type="InterPro" id="IPR013930">
    <property type="entry name" value="RPAP1_N"/>
</dbReference>
<feature type="compositionally biased region" description="Acidic residues" evidence="2">
    <location>
        <begin position="473"/>
        <end position="483"/>
    </location>
</feature>
<sequence>EMLRRPKPTDSEADLLREQERFLTSGAPSAANVVRRPDKRRGEAGGEGGEHQGEDGERQRDVVTIEDLPDQLPSLTPAPAKKSRFKASRVTFEHEDSEARLDTHDTHISAVLSRIVERDTSSTPISLPALTGLAFPKVLHCSEISSQVKKGSHKALKVLELFNLNSSGPRLVCGQGLAGPDSSGETIRIHRENQAKLQAMSQFEILVEQKKLLSQLDPRLVEFVRSRKAQSVPSSASPSKHLPVKSGKANFPLENVCRESDSSSAAALFQKPQEVEMEAEEEEGPPPPSEDLPVKPQKEWVHMNKLEPEKLEWMRDLPAPRRKGTKKAMQARFDFAGTLIPPTEDLPTHLGLHHHGEEPERAGYSLQELFLLSRSQLIQQRTLALSTLANILSKARAGEYVSVLTGSIVSTLLDAGLLFLLRFALDNSVEGAMSAAVHALKALLVCAEDEECLDSTFSWFRGLASFPLLPSAQEEEDEEDEGLPEYMRDTPKEKEERKSDHDVARQDVVKGLLKMKLLPRLRYILEVVRPSPRVVQDILEILTRIARHSSSSATQVLDCPRLMETVMSEFLPPSWTMPSLPLPQSVYGLPLASNMKLLRVLATSGRHACARLVSAGVKSVRDQHTHCMLMHMQPYFLIYPALRITTEAYRLWAVAAGYGQACKLYIDLYPSLAKALQSVHRLLAPSDPLLPLQIQRVLALLCLLTQVTHTAGCHQELQAGMVRYRRGFGWFYKTVLLHQASHRTLKSLFISSVLREKNALLLHQCSGAMLQGCRRPYWGI</sequence>
<protein>
    <submittedName>
        <fullName evidence="5">RNA polymerase II associated protein 1</fullName>
    </submittedName>
</protein>